<dbReference type="Proteomes" id="UP000319829">
    <property type="component" value="Unassembled WGS sequence"/>
</dbReference>
<evidence type="ECO:0000259" key="5">
    <source>
        <dbReference type="SMART" id="SM00893"/>
    </source>
</evidence>
<evidence type="ECO:0000313" key="7">
    <source>
        <dbReference type="EMBL" id="TMQ65812.1"/>
    </source>
</evidence>
<dbReference type="Proteomes" id="UP000317366">
    <property type="component" value="Unassembled WGS sequence"/>
</dbReference>
<dbReference type="GO" id="GO:0050660">
    <property type="term" value="F:flavin adenine dinucleotide binding"/>
    <property type="evidence" value="ECO:0007669"/>
    <property type="project" value="InterPro"/>
</dbReference>
<keyword evidence="2" id="KW-0285">Flavoprotein</keyword>
<evidence type="ECO:0000256" key="3">
    <source>
        <dbReference type="ARBA" id="ARBA00022827"/>
    </source>
</evidence>
<dbReference type="SUPFAM" id="SSF52467">
    <property type="entry name" value="DHS-like NAD/FAD-binding domain"/>
    <property type="match status" value="1"/>
</dbReference>
<gene>
    <name evidence="6" type="ORF">E6K74_08135</name>
    <name evidence="7" type="ORF">E6K77_01930</name>
</gene>
<dbReference type="Gene3D" id="3.40.50.1220">
    <property type="entry name" value="TPP-binding domain"/>
    <property type="match status" value="1"/>
</dbReference>
<evidence type="ECO:0000313" key="6">
    <source>
        <dbReference type="EMBL" id="TMQ53884.1"/>
    </source>
</evidence>
<dbReference type="InterPro" id="IPR001308">
    <property type="entry name" value="ETF_a/FixB"/>
</dbReference>
<dbReference type="PANTHER" id="PTHR43153">
    <property type="entry name" value="ELECTRON TRANSFER FLAVOPROTEIN ALPHA"/>
    <property type="match status" value="1"/>
</dbReference>
<dbReference type="InterPro" id="IPR014729">
    <property type="entry name" value="Rossmann-like_a/b/a_fold"/>
</dbReference>
<reference evidence="8 9" key="1">
    <citation type="journal article" date="2019" name="Nat. Microbiol.">
        <title>Mediterranean grassland soil C-N compound turnover is dependent on rainfall and depth, and is mediated by genomically divergent microorganisms.</title>
        <authorList>
            <person name="Diamond S."/>
            <person name="Andeer P.F."/>
            <person name="Li Z."/>
            <person name="Crits-Christoph A."/>
            <person name="Burstein D."/>
            <person name="Anantharaman K."/>
            <person name="Lane K.R."/>
            <person name="Thomas B.C."/>
            <person name="Pan C."/>
            <person name="Northen T.R."/>
            <person name="Banfield J.F."/>
        </authorList>
    </citation>
    <scope>NUCLEOTIDE SEQUENCE [LARGE SCALE GENOMIC DNA]</scope>
    <source>
        <strain evidence="6">WS_4</strain>
        <strain evidence="7">WS_7</strain>
    </source>
</reference>
<dbReference type="Pfam" id="PF00766">
    <property type="entry name" value="ETF_alpha"/>
    <property type="match status" value="1"/>
</dbReference>
<dbReference type="GO" id="GO:0033539">
    <property type="term" value="P:fatty acid beta-oxidation using acyl-CoA dehydrogenase"/>
    <property type="evidence" value="ECO:0007669"/>
    <property type="project" value="TreeGrafter"/>
</dbReference>
<sequence>MPMFAVLAELKDGAARKITLEMLAEARRLAALSGSGSVGLIALGPMAPEEAERLAHQGADRIYHVEGEALAGYAAEAHAEGAKAALERAKPDTLFMGATSQGKDLAPRVAARLRVGLASDCTEFTLQNGDLVARRPIYAGKAFGRVAWNAARPRIATIRPNTFTPLEPDSSRKAQVEKVPIGPVKARARVAGFERSEGEMLDLTEANIIVSGGRAMQGPENFELLRKLCKVLGATLGASRAAVDAGWIDHSHQVGQTGKVVNPTVYFAVGISGAIQHLAGMSSSRTIVAINKDKDAPIFKIASYGIVGDLYQVVPLLTEEFERALKE</sequence>
<feature type="binding site" evidence="4">
    <location>
        <begin position="239"/>
        <end position="240"/>
    </location>
    <ligand>
        <name>FAD</name>
        <dbReference type="ChEBI" id="CHEBI:57692"/>
    </ligand>
</feature>
<dbReference type="GO" id="GO:0009055">
    <property type="term" value="F:electron transfer activity"/>
    <property type="evidence" value="ECO:0007669"/>
    <property type="project" value="InterPro"/>
</dbReference>
<feature type="binding site" evidence="4">
    <location>
        <position position="214"/>
    </location>
    <ligand>
        <name>FAD</name>
        <dbReference type="ChEBI" id="CHEBI:57692"/>
    </ligand>
</feature>
<comment type="cofactor">
    <cofactor evidence="4">
        <name>FAD</name>
        <dbReference type="ChEBI" id="CHEBI:57692"/>
    </cofactor>
    <text evidence="4">Binds 1 FAD per dimer.</text>
</comment>
<keyword evidence="3 4" id="KW-0274">FAD</keyword>
<dbReference type="InterPro" id="IPR014730">
    <property type="entry name" value="ETF_a/b_N"/>
</dbReference>
<dbReference type="SMART" id="SM00893">
    <property type="entry name" value="ETF"/>
    <property type="match status" value="1"/>
</dbReference>
<proteinExistence type="inferred from homology"/>
<dbReference type="PANTHER" id="PTHR43153:SF1">
    <property type="entry name" value="ELECTRON TRANSFER FLAVOPROTEIN SUBUNIT ALPHA, MITOCHONDRIAL"/>
    <property type="match status" value="1"/>
</dbReference>
<dbReference type="Pfam" id="PF01012">
    <property type="entry name" value="ETF"/>
    <property type="match status" value="1"/>
</dbReference>
<feature type="binding site" evidence="4">
    <location>
        <begin position="270"/>
        <end position="277"/>
    </location>
    <ligand>
        <name>FAD</name>
        <dbReference type="ChEBI" id="CHEBI:57692"/>
    </ligand>
</feature>
<dbReference type="InterPro" id="IPR029035">
    <property type="entry name" value="DHS-like_NAD/FAD-binding_dom"/>
</dbReference>
<name>A0A538SRH8_UNCEI</name>
<evidence type="ECO:0000313" key="9">
    <source>
        <dbReference type="Proteomes" id="UP000319829"/>
    </source>
</evidence>
<dbReference type="PIRSF" id="PIRSF000089">
    <property type="entry name" value="Electra_flavoP_a"/>
    <property type="match status" value="1"/>
</dbReference>
<feature type="binding site" evidence="4">
    <location>
        <position position="291"/>
    </location>
    <ligand>
        <name>FAD</name>
        <dbReference type="ChEBI" id="CHEBI:57692"/>
    </ligand>
</feature>
<dbReference type="InterPro" id="IPR033947">
    <property type="entry name" value="ETF_alpha_N"/>
</dbReference>
<evidence type="ECO:0000256" key="1">
    <source>
        <dbReference type="ARBA" id="ARBA00005817"/>
    </source>
</evidence>
<dbReference type="Gene3D" id="3.40.50.620">
    <property type="entry name" value="HUPs"/>
    <property type="match status" value="1"/>
</dbReference>
<evidence type="ECO:0000256" key="2">
    <source>
        <dbReference type="ARBA" id="ARBA00022630"/>
    </source>
</evidence>
<accession>A0A538SRH8</accession>
<dbReference type="FunFam" id="3.40.50.1220:FF:000001">
    <property type="entry name" value="Electron transfer flavoprotein, alpha subunit"/>
    <property type="match status" value="1"/>
</dbReference>
<dbReference type="InterPro" id="IPR014731">
    <property type="entry name" value="ETF_asu_C"/>
</dbReference>
<protein>
    <submittedName>
        <fullName evidence="6">Electron transfer flavoprotein subunit alpha/FixB family protein</fullName>
    </submittedName>
</protein>
<evidence type="ECO:0000313" key="8">
    <source>
        <dbReference type="Proteomes" id="UP000317366"/>
    </source>
</evidence>
<feature type="binding site" evidence="4">
    <location>
        <begin position="253"/>
        <end position="257"/>
    </location>
    <ligand>
        <name>FAD</name>
        <dbReference type="ChEBI" id="CHEBI:57692"/>
    </ligand>
</feature>
<feature type="domain" description="Electron transfer flavoprotein alpha/beta-subunit N-terminal" evidence="5">
    <location>
        <begin position="4"/>
        <end position="192"/>
    </location>
</feature>
<dbReference type="AlphaFoldDB" id="A0A538SRH8"/>
<dbReference type="EMBL" id="VBOX01000014">
    <property type="protein sequence ID" value="TMQ65812.1"/>
    <property type="molecule type" value="Genomic_DNA"/>
</dbReference>
<dbReference type="CDD" id="cd01715">
    <property type="entry name" value="ETF_alpha"/>
    <property type="match status" value="1"/>
</dbReference>
<organism evidence="6 9">
    <name type="scientific">Eiseniibacteriota bacterium</name>
    <dbReference type="NCBI Taxonomy" id="2212470"/>
    <lineage>
        <taxon>Bacteria</taxon>
        <taxon>Candidatus Eiseniibacteriota</taxon>
    </lineage>
</organism>
<dbReference type="EMBL" id="VBOU01000079">
    <property type="protein sequence ID" value="TMQ53884.1"/>
    <property type="molecule type" value="Genomic_DNA"/>
</dbReference>
<dbReference type="SUPFAM" id="SSF52402">
    <property type="entry name" value="Adenine nucleotide alpha hydrolases-like"/>
    <property type="match status" value="1"/>
</dbReference>
<evidence type="ECO:0000256" key="4">
    <source>
        <dbReference type="PIRSR" id="PIRSR000089-1"/>
    </source>
</evidence>
<comment type="caution">
    <text evidence="6">The sequence shown here is derived from an EMBL/GenBank/DDBJ whole genome shotgun (WGS) entry which is preliminary data.</text>
</comment>
<comment type="similarity">
    <text evidence="1">Belongs to the ETF alpha-subunit/FixB family.</text>
</comment>